<keyword evidence="1" id="KW-0472">Membrane</keyword>
<feature type="transmembrane region" description="Helical" evidence="1">
    <location>
        <begin position="50"/>
        <end position="69"/>
    </location>
</feature>
<organism evidence="2 3">
    <name type="scientific">Cryomyces antarcticus</name>
    <dbReference type="NCBI Taxonomy" id="329879"/>
    <lineage>
        <taxon>Eukaryota</taxon>
        <taxon>Fungi</taxon>
        <taxon>Dikarya</taxon>
        <taxon>Ascomycota</taxon>
        <taxon>Pezizomycotina</taxon>
        <taxon>Dothideomycetes</taxon>
        <taxon>Dothideomycetes incertae sedis</taxon>
        <taxon>Cryomyces</taxon>
    </lineage>
</organism>
<protein>
    <submittedName>
        <fullName evidence="2">Uncharacterized protein</fullName>
    </submittedName>
</protein>
<sequence length="128" mass="14817">MGTWNDNFRTETWTEYAFGIAFIVLRLVARARKLGGVRNWQIDDWIAFQTIFWYTLLIVSLNKVVFGGGSNFMSSDELAALTPETKAERINGSKWVLVSEEAMIMAIWSCKVCMVIIYRRLTYEIPTY</sequence>
<reference evidence="2 3" key="1">
    <citation type="submission" date="2023-08" db="EMBL/GenBank/DDBJ databases">
        <title>Black Yeasts Isolated from many extreme environments.</title>
        <authorList>
            <person name="Coleine C."/>
            <person name="Stajich J.E."/>
            <person name="Selbmann L."/>
        </authorList>
    </citation>
    <scope>NUCLEOTIDE SEQUENCE [LARGE SCALE GENOMIC DNA]</scope>
    <source>
        <strain evidence="2 3">CCFEE 536</strain>
    </source>
</reference>
<name>A0ABR0LT84_9PEZI</name>
<evidence type="ECO:0000313" key="2">
    <source>
        <dbReference type="EMBL" id="KAK5240738.1"/>
    </source>
</evidence>
<keyword evidence="3" id="KW-1185">Reference proteome</keyword>
<dbReference type="EMBL" id="JAVRRA010011065">
    <property type="protein sequence ID" value="KAK5240738.1"/>
    <property type="molecule type" value="Genomic_DNA"/>
</dbReference>
<feature type="transmembrane region" description="Helical" evidence="1">
    <location>
        <begin position="12"/>
        <end position="29"/>
    </location>
</feature>
<gene>
    <name evidence="2" type="ORF">LTR16_010235</name>
</gene>
<dbReference type="Proteomes" id="UP001357485">
    <property type="component" value="Unassembled WGS sequence"/>
</dbReference>
<accession>A0ABR0LT84</accession>
<comment type="caution">
    <text evidence="2">The sequence shown here is derived from an EMBL/GenBank/DDBJ whole genome shotgun (WGS) entry which is preliminary data.</text>
</comment>
<keyword evidence="1" id="KW-0812">Transmembrane</keyword>
<evidence type="ECO:0000313" key="3">
    <source>
        <dbReference type="Proteomes" id="UP001357485"/>
    </source>
</evidence>
<keyword evidence="1" id="KW-1133">Transmembrane helix</keyword>
<proteinExistence type="predicted"/>
<evidence type="ECO:0000256" key="1">
    <source>
        <dbReference type="SAM" id="Phobius"/>
    </source>
</evidence>